<name>A0A0F8Z2M2_9ZZZZ</name>
<accession>A0A0F8Z2M2</accession>
<proteinExistence type="predicted"/>
<dbReference type="EMBL" id="LAZR01050200">
    <property type="protein sequence ID" value="KKK87893.1"/>
    <property type="molecule type" value="Genomic_DNA"/>
</dbReference>
<protein>
    <submittedName>
        <fullName evidence="1">Uncharacterized protein</fullName>
    </submittedName>
</protein>
<dbReference type="AlphaFoldDB" id="A0A0F8Z2M2"/>
<reference evidence="1" key="1">
    <citation type="journal article" date="2015" name="Nature">
        <title>Complex archaea that bridge the gap between prokaryotes and eukaryotes.</title>
        <authorList>
            <person name="Spang A."/>
            <person name="Saw J.H."/>
            <person name="Jorgensen S.L."/>
            <person name="Zaremba-Niedzwiedzka K."/>
            <person name="Martijn J."/>
            <person name="Lind A.E."/>
            <person name="van Eijk R."/>
            <person name="Schleper C."/>
            <person name="Guy L."/>
            <person name="Ettema T.J."/>
        </authorList>
    </citation>
    <scope>NUCLEOTIDE SEQUENCE</scope>
</reference>
<organism evidence="1">
    <name type="scientific">marine sediment metagenome</name>
    <dbReference type="NCBI Taxonomy" id="412755"/>
    <lineage>
        <taxon>unclassified sequences</taxon>
        <taxon>metagenomes</taxon>
        <taxon>ecological metagenomes</taxon>
    </lineage>
</organism>
<gene>
    <name evidence="1" type="ORF">LCGC14_2748670</name>
</gene>
<sequence>MELDKDGFVFIDGMDRVYKCCVIDNKSWLLKWNNNRKCWTTLHEINSQDRNDYYELLNKNASQALINILSHKGIIK</sequence>
<evidence type="ECO:0000313" key="1">
    <source>
        <dbReference type="EMBL" id="KKK87893.1"/>
    </source>
</evidence>
<comment type="caution">
    <text evidence="1">The sequence shown here is derived from an EMBL/GenBank/DDBJ whole genome shotgun (WGS) entry which is preliminary data.</text>
</comment>